<dbReference type="OrthoDB" id="45365at2759"/>
<dbReference type="AlphaFoldDB" id="A0A9N9AJQ9"/>
<sequence length="329" mass="37667">EISERIINYQENNQENCGVREYKSELAVKEKSITVVFGEYLDPQLVFDCVIAADELAILDLLKYAQRYLLENQITWLKENLALIYLRSFGIESLKDLQDFSPIYDDIYDDIGLKSCSKKLLPSRGAIVSTIMSSQHAAIMASWIDRKDVIPDAEKSLNHSFYIPSQIPYKFKLLVRGSRDGFSPTVFHKLCDRVRSTISLFKLVNSDIFIGGYNPEVWDSPLWPKYKSSDKAFIFSFTQGGSNLNGQRNNNGKIGRVTDHVYALNCWRYNGPSFGKCDLVMHNGGILRFKNQSFSPQIMPTENIMMKIEDYEVFEVVEKIKDKNNTAIS</sequence>
<keyword evidence="3" id="KW-1185">Reference proteome</keyword>
<feature type="domain" description="TLDc" evidence="1">
    <location>
        <begin position="149"/>
        <end position="317"/>
    </location>
</feature>
<feature type="non-terminal residue" evidence="2">
    <location>
        <position position="329"/>
    </location>
</feature>
<proteinExistence type="predicted"/>
<accession>A0A9N9AJQ9</accession>
<dbReference type="PROSITE" id="PS51886">
    <property type="entry name" value="TLDC"/>
    <property type="match status" value="1"/>
</dbReference>
<protein>
    <submittedName>
        <fullName evidence="2">11849_t:CDS:1</fullName>
    </submittedName>
</protein>
<dbReference type="Proteomes" id="UP000789396">
    <property type="component" value="Unassembled WGS sequence"/>
</dbReference>
<gene>
    <name evidence="2" type="ORF">RFULGI_LOCUS3985</name>
</gene>
<evidence type="ECO:0000313" key="3">
    <source>
        <dbReference type="Proteomes" id="UP000789396"/>
    </source>
</evidence>
<reference evidence="2" key="1">
    <citation type="submission" date="2021-06" db="EMBL/GenBank/DDBJ databases">
        <authorList>
            <person name="Kallberg Y."/>
            <person name="Tangrot J."/>
            <person name="Rosling A."/>
        </authorList>
    </citation>
    <scope>NUCLEOTIDE SEQUENCE</scope>
    <source>
        <strain evidence="2">IN212</strain>
    </source>
</reference>
<dbReference type="Pfam" id="PF07534">
    <property type="entry name" value="TLD"/>
    <property type="match status" value="1"/>
</dbReference>
<organism evidence="2 3">
    <name type="scientific">Racocetra fulgida</name>
    <dbReference type="NCBI Taxonomy" id="60492"/>
    <lineage>
        <taxon>Eukaryota</taxon>
        <taxon>Fungi</taxon>
        <taxon>Fungi incertae sedis</taxon>
        <taxon>Mucoromycota</taxon>
        <taxon>Glomeromycotina</taxon>
        <taxon>Glomeromycetes</taxon>
        <taxon>Diversisporales</taxon>
        <taxon>Gigasporaceae</taxon>
        <taxon>Racocetra</taxon>
    </lineage>
</organism>
<evidence type="ECO:0000313" key="2">
    <source>
        <dbReference type="EMBL" id="CAG8535477.1"/>
    </source>
</evidence>
<name>A0A9N9AJQ9_9GLOM</name>
<comment type="caution">
    <text evidence="2">The sequence shown here is derived from an EMBL/GenBank/DDBJ whole genome shotgun (WGS) entry which is preliminary data.</text>
</comment>
<dbReference type="InterPro" id="IPR006571">
    <property type="entry name" value="TLDc_dom"/>
</dbReference>
<evidence type="ECO:0000259" key="1">
    <source>
        <dbReference type="PROSITE" id="PS51886"/>
    </source>
</evidence>
<dbReference type="EMBL" id="CAJVPZ010003761">
    <property type="protein sequence ID" value="CAG8535477.1"/>
    <property type="molecule type" value="Genomic_DNA"/>
</dbReference>